<name>Q8DW92_STRMU</name>
<dbReference type="AlphaFoldDB" id="Q8DW92"/>
<gene>
    <name evidence="1" type="ordered locus">SMU_176</name>
</gene>
<evidence type="ECO:0000313" key="2">
    <source>
        <dbReference type="Proteomes" id="UP000002512"/>
    </source>
</evidence>
<dbReference type="KEGG" id="smu:SMU_176"/>
<dbReference type="STRING" id="210007.SMU_176"/>
<accession>Q8DW92</accession>
<reference evidence="1 2" key="1">
    <citation type="journal article" date="2002" name="Proc. Natl. Acad. Sci. U.S.A.">
        <title>Genome sequence of Streptococcus mutans UA159, a cariogenic dental pathogen.</title>
        <authorList>
            <person name="Ajdic D."/>
            <person name="McShan W.M."/>
            <person name="McLaughlin R.E."/>
            <person name="Savic G."/>
            <person name="Chang J."/>
            <person name="Carson M.B."/>
            <person name="Primeaux C."/>
            <person name="Tian R."/>
            <person name="Kenton S."/>
            <person name="Jia H."/>
            <person name="Lin S."/>
            <person name="Qian Y."/>
            <person name="Li S."/>
            <person name="Zhu H."/>
            <person name="Najar F."/>
            <person name="Lai H."/>
            <person name="White J."/>
            <person name="Roe B.A."/>
            <person name="Ferretti J.J."/>
        </authorList>
    </citation>
    <scope>NUCLEOTIDE SEQUENCE [LARGE SCALE GENOMIC DNA]</scope>
    <source>
        <strain evidence="2">ATCC 700610 / UA159</strain>
    </source>
</reference>
<protein>
    <submittedName>
        <fullName evidence="1">Uncharacterized protein</fullName>
    </submittedName>
</protein>
<organism evidence="1 2">
    <name type="scientific">Streptococcus mutans serotype c (strain ATCC 700610 / UA159)</name>
    <dbReference type="NCBI Taxonomy" id="210007"/>
    <lineage>
        <taxon>Bacteria</taxon>
        <taxon>Bacillati</taxon>
        <taxon>Bacillota</taxon>
        <taxon>Bacilli</taxon>
        <taxon>Lactobacillales</taxon>
        <taxon>Streptococcaceae</taxon>
        <taxon>Streptococcus</taxon>
    </lineage>
</organism>
<dbReference type="Proteomes" id="UP000002512">
    <property type="component" value="Chromosome"/>
</dbReference>
<dbReference type="OrthoDB" id="9815086at2"/>
<evidence type="ECO:0000313" key="1">
    <source>
        <dbReference type="EMBL" id="AAN57951.1"/>
    </source>
</evidence>
<dbReference type="EMBL" id="AE014133">
    <property type="protein sequence ID" value="AAN57951.1"/>
    <property type="molecule type" value="Genomic_DNA"/>
</dbReference>
<dbReference type="PATRIC" id="fig|210007.7.peg.152"/>
<sequence>MPVSKKRYMLSSAYATALGICYGQVATDEKESEITAIPDLLDYLSVEEYLL</sequence>
<dbReference type="HOGENOM" id="CLU_3240292_0_0_9"/>
<proteinExistence type="predicted"/>
<keyword evidence="2" id="KW-1185">Reference proteome</keyword>